<feature type="compositionally biased region" description="Polar residues" evidence="6">
    <location>
        <begin position="856"/>
        <end position="868"/>
    </location>
</feature>
<feature type="compositionally biased region" description="Basic and acidic residues" evidence="6">
    <location>
        <begin position="430"/>
        <end position="439"/>
    </location>
</feature>
<organism evidence="8 9">
    <name type="scientific">Effrenium voratum</name>
    <dbReference type="NCBI Taxonomy" id="2562239"/>
    <lineage>
        <taxon>Eukaryota</taxon>
        <taxon>Sar</taxon>
        <taxon>Alveolata</taxon>
        <taxon>Dinophyceae</taxon>
        <taxon>Suessiales</taxon>
        <taxon>Symbiodiniaceae</taxon>
        <taxon>Effrenium</taxon>
    </lineage>
</organism>
<evidence type="ECO:0000256" key="5">
    <source>
        <dbReference type="PROSITE-ProRule" id="PRU00723"/>
    </source>
</evidence>
<dbReference type="Gene3D" id="3.30.1370.210">
    <property type="match status" value="1"/>
</dbReference>
<feature type="compositionally biased region" description="Acidic residues" evidence="6">
    <location>
        <begin position="191"/>
        <end position="208"/>
    </location>
</feature>
<evidence type="ECO:0000313" key="9">
    <source>
        <dbReference type="Proteomes" id="UP001178507"/>
    </source>
</evidence>
<dbReference type="AlphaFoldDB" id="A0AA36MFU0"/>
<sequence length="967" mass="108079">MSEIAPMDAVGKVEALTYTPSPFMKAAAQIIEASEGHVPDDLHWDPLTMSYGGGPGLQGDAIELPTELMMNLVGPGLAAVRAKPNPEPPLAPSQERARKRLQMRKEAAERAAAEKAALQEKQEEEEPLDESWIDQMEQKDAKKKANREKAVQIRKERKKARKADAAAKQEALDFQEDAEEQVEQELPVEPPEPEPAEAEEEEDDDDMQLVELSKQRRKRQAKQAKQREEELAREERRREEERKEAERRRREAEAKRKAEEQERLEERQKREEELRLKALREAEEKQKEEERQKQEAAKRKKEEIRRKTEKSEEPEPERKSEKAEPKEKPKEKSAKDSGTDDPEEYCQHRRRGEEVEVAMAQREAEQKARPGRDSAREKKDKDEVKDAKSCDNGLGQAKESGEQPTQVKSLRQTLTPSQLRRQQRKRQREARRAAEQAAREEDDSEEEAEKPKPAERKPERKQKEGRSQEKAAQAEAELNDASGQSDDVGSGPPTPNQDHSAGLGEDELESDGTGTDLRKDAEAFSSMSGRGRRSQSQEMDQNMMMPITTLMISQIPEASDAETFRHKLDSWGFIGTYNFFYMPPDVSEGWGGRCAFINFVDQAMATMCQGYFQQCPNEGTATPYQVQGLEHNIAHFSQFVGAGDMVNGPLIVPTPTPTAWALNGAQAMMTSTTGKFSPQIRGQFHKTKMCAFHKKKKCTMGVACPFAHSKDELNAPPDLSKTKLCVNFFRRKCNDVNCKFAHGHSELRATGSVYKTELCRAWSTGTCKAGDTCRYAHGVNELRGGSMAMAGSGYMGYGMDDEYMQMEGMPMGCDAMGGLAGIWENEAAAMQHFSGSGYGSLSSYALPPNAGERGRSQSSAFSSGQPQDGTGDGFNDAMSDMGLSDVSTLCPGEGRLSRQQTAPPTASFPADMPLARGEANHNVVLRVKGTFMESVFLDEEVERMPLRRSWSDGDLPQLQDIDGEHDL</sequence>
<name>A0AA36MFU0_9DINO</name>
<dbReference type="Pfam" id="PF00642">
    <property type="entry name" value="zf-CCCH"/>
    <property type="match status" value="1"/>
</dbReference>
<feature type="domain" description="C3H1-type" evidence="7">
    <location>
        <begin position="719"/>
        <end position="745"/>
    </location>
</feature>
<evidence type="ECO:0000256" key="4">
    <source>
        <dbReference type="ARBA" id="ARBA00022833"/>
    </source>
</evidence>
<dbReference type="Proteomes" id="UP001178507">
    <property type="component" value="Unassembled WGS sequence"/>
</dbReference>
<dbReference type="Gene3D" id="4.10.1000.10">
    <property type="entry name" value="Zinc finger, CCCH-type"/>
    <property type="match status" value="1"/>
</dbReference>
<comment type="caution">
    <text evidence="8">The sequence shown here is derived from an EMBL/GenBank/DDBJ whole genome shotgun (WGS) entry which is preliminary data.</text>
</comment>
<feature type="compositionally biased region" description="Acidic residues" evidence="6">
    <location>
        <begin position="122"/>
        <end position="132"/>
    </location>
</feature>
<protein>
    <recommendedName>
        <fullName evidence="7">C3H1-type domain-containing protein</fullName>
    </recommendedName>
</protein>
<dbReference type="SUPFAM" id="SSF90229">
    <property type="entry name" value="CCCH zinc finger"/>
    <property type="match status" value="2"/>
</dbReference>
<reference evidence="8" key="1">
    <citation type="submission" date="2023-08" db="EMBL/GenBank/DDBJ databases">
        <authorList>
            <person name="Chen Y."/>
            <person name="Shah S."/>
            <person name="Dougan E. K."/>
            <person name="Thang M."/>
            <person name="Chan C."/>
        </authorList>
    </citation>
    <scope>NUCLEOTIDE SEQUENCE</scope>
</reference>
<keyword evidence="1 5" id="KW-0479">Metal-binding</keyword>
<feature type="domain" description="C3H1-type" evidence="7">
    <location>
        <begin position="754"/>
        <end position="780"/>
    </location>
</feature>
<keyword evidence="3 5" id="KW-0863">Zinc-finger</keyword>
<feature type="compositionally biased region" description="Basic and acidic residues" evidence="6">
    <location>
        <begin position="345"/>
        <end position="354"/>
    </location>
</feature>
<evidence type="ECO:0000256" key="6">
    <source>
        <dbReference type="SAM" id="MobiDB-lite"/>
    </source>
</evidence>
<dbReference type="InterPro" id="IPR036855">
    <property type="entry name" value="Znf_CCCH_sf"/>
</dbReference>
<feature type="compositionally biased region" description="Basic residues" evidence="6">
    <location>
        <begin position="215"/>
        <end position="224"/>
    </location>
</feature>
<feature type="region of interest" description="Disordered" evidence="6">
    <location>
        <begin position="848"/>
        <end position="912"/>
    </location>
</feature>
<dbReference type="GO" id="GO:0008270">
    <property type="term" value="F:zinc ion binding"/>
    <property type="evidence" value="ECO:0007669"/>
    <property type="project" value="UniProtKB-KW"/>
</dbReference>
<feature type="compositionally biased region" description="Basic and acidic residues" evidence="6">
    <location>
        <begin position="162"/>
        <end position="171"/>
    </location>
</feature>
<dbReference type="PANTHER" id="PTHR12547:SF18">
    <property type="entry name" value="PROTEIN TIS11"/>
    <property type="match status" value="1"/>
</dbReference>
<feature type="compositionally biased region" description="Acidic residues" evidence="6">
    <location>
        <begin position="173"/>
        <end position="183"/>
    </location>
</feature>
<feature type="compositionally biased region" description="Polar residues" evidence="6">
    <location>
        <begin position="402"/>
        <end position="419"/>
    </location>
</feature>
<keyword evidence="4 5" id="KW-0862">Zinc</keyword>
<dbReference type="SMART" id="SM00356">
    <property type="entry name" value="ZnF_C3H1"/>
    <property type="match status" value="3"/>
</dbReference>
<feature type="compositionally biased region" description="Basic and acidic residues" evidence="6">
    <location>
        <begin position="103"/>
        <end position="121"/>
    </location>
</feature>
<feature type="compositionally biased region" description="Basic and acidic residues" evidence="6">
    <location>
        <begin position="225"/>
        <end position="338"/>
    </location>
</feature>
<dbReference type="PANTHER" id="PTHR12547">
    <property type="entry name" value="CCCH ZINC FINGER/TIS11-RELATED"/>
    <property type="match status" value="1"/>
</dbReference>
<feature type="compositionally biased region" description="Basic and acidic residues" evidence="6">
    <location>
        <begin position="449"/>
        <end position="469"/>
    </location>
</feature>
<evidence type="ECO:0000313" key="8">
    <source>
        <dbReference type="EMBL" id="CAJ1370244.1"/>
    </source>
</evidence>
<dbReference type="EMBL" id="CAUJNA010000005">
    <property type="protein sequence ID" value="CAJ1370244.1"/>
    <property type="molecule type" value="Genomic_DNA"/>
</dbReference>
<evidence type="ECO:0000256" key="1">
    <source>
        <dbReference type="ARBA" id="ARBA00022723"/>
    </source>
</evidence>
<feature type="region of interest" description="Disordered" evidence="6">
    <location>
        <begin position="83"/>
        <end position="517"/>
    </location>
</feature>
<accession>A0AA36MFU0</accession>
<feature type="zinc finger region" description="C3H1-type" evidence="5">
    <location>
        <begin position="754"/>
        <end position="780"/>
    </location>
</feature>
<feature type="compositionally biased region" description="Basic and acidic residues" evidence="6">
    <location>
        <begin position="362"/>
        <end position="389"/>
    </location>
</feature>
<proteinExistence type="predicted"/>
<keyword evidence="2" id="KW-0677">Repeat</keyword>
<evidence type="ECO:0000259" key="7">
    <source>
        <dbReference type="PROSITE" id="PS50103"/>
    </source>
</evidence>
<feature type="zinc finger region" description="C3H1-type" evidence="5">
    <location>
        <begin position="719"/>
        <end position="745"/>
    </location>
</feature>
<evidence type="ECO:0000256" key="2">
    <source>
        <dbReference type="ARBA" id="ARBA00022737"/>
    </source>
</evidence>
<gene>
    <name evidence="8" type="ORF">EVOR1521_LOCUS865</name>
</gene>
<feature type="domain" description="C3H1-type" evidence="7">
    <location>
        <begin position="684"/>
        <end position="711"/>
    </location>
</feature>
<keyword evidence="9" id="KW-1185">Reference proteome</keyword>
<evidence type="ECO:0000256" key="3">
    <source>
        <dbReference type="ARBA" id="ARBA00022771"/>
    </source>
</evidence>
<feature type="zinc finger region" description="C3H1-type" evidence="5">
    <location>
        <begin position="684"/>
        <end position="711"/>
    </location>
</feature>
<dbReference type="InterPro" id="IPR045877">
    <property type="entry name" value="ZFP36-like"/>
</dbReference>
<dbReference type="FunFam" id="4.10.1000.10:FF:000001">
    <property type="entry name" value="zinc finger CCCH domain-containing protein 15-like"/>
    <property type="match status" value="1"/>
</dbReference>
<dbReference type="PROSITE" id="PS50103">
    <property type="entry name" value="ZF_C3H1"/>
    <property type="match status" value="3"/>
</dbReference>
<dbReference type="InterPro" id="IPR000571">
    <property type="entry name" value="Znf_CCCH"/>
</dbReference>
<dbReference type="GO" id="GO:0003729">
    <property type="term" value="F:mRNA binding"/>
    <property type="evidence" value="ECO:0007669"/>
    <property type="project" value="InterPro"/>
</dbReference>